<evidence type="ECO:0000259" key="5">
    <source>
        <dbReference type="PROSITE" id="PS50931"/>
    </source>
</evidence>
<evidence type="ECO:0000313" key="7">
    <source>
        <dbReference type="Proteomes" id="UP000446866"/>
    </source>
</evidence>
<evidence type="ECO:0000256" key="4">
    <source>
        <dbReference type="ARBA" id="ARBA00023163"/>
    </source>
</evidence>
<dbReference type="Pfam" id="PF03466">
    <property type="entry name" value="LysR_substrate"/>
    <property type="match status" value="1"/>
</dbReference>
<evidence type="ECO:0000256" key="1">
    <source>
        <dbReference type="ARBA" id="ARBA00009437"/>
    </source>
</evidence>
<keyword evidence="2" id="KW-0805">Transcription regulation</keyword>
<dbReference type="GO" id="GO:0003677">
    <property type="term" value="F:DNA binding"/>
    <property type="evidence" value="ECO:0007669"/>
    <property type="project" value="UniProtKB-KW"/>
</dbReference>
<dbReference type="PANTHER" id="PTHR30346:SF0">
    <property type="entry name" value="HCA OPERON TRANSCRIPTIONAL ACTIVATOR HCAR"/>
    <property type="match status" value="1"/>
</dbReference>
<dbReference type="InterPro" id="IPR036388">
    <property type="entry name" value="WH-like_DNA-bd_sf"/>
</dbReference>
<dbReference type="PROSITE" id="PS50931">
    <property type="entry name" value="HTH_LYSR"/>
    <property type="match status" value="1"/>
</dbReference>
<comment type="similarity">
    <text evidence="1">Belongs to the LysR transcriptional regulatory family.</text>
</comment>
<dbReference type="CDD" id="cd05466">
    <property type="entry name" value="PBP2_LTTR_substrate"/>
    <property type="match status" value="1"/>
</dbReference>
<proteinExistence type="inferred from homology"/>
<reference evidence="6 7" key="1">
    <citation type="submission" date="2018-08" db="EMBL/GenBank/DDBJ databases">
        <title>Murine metabolic-syndrome-specific gut microbial biobank.</title>
        <authorList>
            <person name="Liu C."/>
        </authorList>
    </citation>
    <scope>NUCLEOTIDE SEQUENCE [LARGE SCALE GENOMIC DNA]</scope>
    <source>
        <strain evidence="6 7">28</strain>
    </source>
</reference>
<evidence type="ECO:0000256" key="3">
    <source>
        <dbReference type="ARBA" id="ARBA00023125"/>
    </source>
</evidence>
<dbReference type="EMBL" id="QXWK01000022">
    <property type="protein sequence ID" value="NBH62325.1"/>
    <property type="molecule type" value="Genomic_DNA"/>
</dbReference>
<dbReference type="PANTHER" id="PTHR30346">
    <property type="entry name" value="TRANSCRIPTIONAL DUAL REGULATOR HCAR-RELATED"/>
    <property type="match status" value="1"/>
</dbReference>
<comment type="caution">
    <text evidence="6">The sequence shown here is derived from an EMBL/GenBank/DDBJ whole genome shotgun (WGS) entry which is preliminary data.</text>
</comment>
<dbReference type="Gene3D" id="3.40.190.290">
    <property type="match status" value="1"/>
</dbReference>
<evidence type="ECO:0000313" key="6">
    <source>
        <dbReference type="EMBL" id="NBH62325.1"/>
    </source>
</evidence>
<dbReference type="Pfam" id="PF00126">
    <property type="entry name" value="HTH_1"/>
    <property type="match status" value="1"/>
</dbReference>
<keyword evidence="7" id="KW-1185">Reference proteome</keyword>
<dbReference type="SUPFAM" id="SSF46785">
    <property type="entry name" value="Winged helix' DNA-binding domain"/>
    <property type="match status" value="1"/>
</dbReference>
<dbReference type="InterPro" id="IPR005119">
    <property type="entry name" value="LysR_subst-bd"/>
</dbReference>
<accession>A0A845QMC6</accession>
<dbReference type="InterPro" id="IPR036390">
    <property type="entry name" value="WH_DNA-bd_sf"/>
</dbReference>
<dbReference type="AlphaFoldDB" id="A0A845QMC6"/>
<dbReference type="GO" id="GO:0032993">
    <property type="term" value="C:protein-DNA complex"/>
    <property type="evidence" value="ECO:0007669"/>
    <property type="project" value="TreeGrafter"/>
</dbReference>
<dbReference type="GO" id="GO:0003700">
    <property type="term" value="F:DNA-binding transcription factor activity"/>
    <property type="evidence" value="ECO:0007669"/>
    <property type="project" value="InterPro"/>
</dbReference>
<protein>
    <submittedName>
        <fullName evidence="6">LysR family transcriptional regulator</fullName>
    </submittedName>
</protein>
<evidence type="ECO:0000256" key="2">
    <source>
        <dbReference type="ARBA" id="ARBA00023015"/>
    </source>
</evidence>
<dbReference type="RefSeq" id="WP_160202612.1">
    <property type="nucleotide sequence ID" value="NZ_QXWK01000022.1"/>
</dbReference>
<keyword evidence="3" id="KW-0238">DNA-binding</keyword>
<dbReference type="SUPFAM" id="SSF53850">
    <property type="entry name" value="Periplasmic binding protein-like II"/>
    <property type="match status" value="1"/>
</dbReference>
<feature type="domain" description="HTH lysR-type" evidence="5">
    <location>
        <begin position="7"/>
        <end position="57"/>
    </location>
</feature>
<dbReference type="InterPro" id="IPR000847">
    <property type="entry name" value="LysR_HTH_N"/>
</dbReference>
<name>A0A845QMC6_9FIRM</name>
<dbReference type="Gene3D" id="1.10.10.10">
    <property type="entry name" value="Winged helix-like DNA-binding domain superfamily/Winged helix DNA-binding domain"/>
    <property type="match status" value="1"/>
</dbReference>
<dbReference type="PRINTS" id="PR00039">
    <property type="entry name" value="HTHLYSR"/>
</dbReference>
<dbReference type="Proteomes" id="UP000446866">
    <property type="component" value="Unassembled WGS sequence"/>
</dbReference>
<keyword evidence="4" id="KW-0804">Transcription</keyword>
<gene>
    <name evidence="6" type="ORF">D0435_11745</name>
</gene>
<sequence>MISKYGIFCKVIECGSFTKVAEEISYSQSAISQSVKSLEQELGTTLVTREKGGIRLTRDGQGYFPYLQEIYNAEQSLERKHSEMQGLENSLIRIGTYTSISRYYLPLVMKAFKEKYPTVKFELHQGDYQDIIQQVKNRQVDFGFTTPSAASGLPIKTFYKQELVAILPADHPLAEKKTVTLADLATEPFIIDDEGKFSLPLHFFSEAGLTPNIEFHLYDNNSIIIMVEQGLGVSIIDRVFLANTSANIVIREIEEKPTRLLSACWHNWDTMPIAARKFLKFFLSQPEFQDTPK</sequence>
<organism evidence="6 7">
    <name type="scientific">Anaerotruncus colihominis</name>
    <dbReference type="NCBI Taxonomy" id="169435"/>
    <lineage>
        <taxon>Bacteria</taxon>
        <taxon>Bacillati</taxon>
        <taxon>Bacillota</taxon>
        <taxon>Clostridia</taxon>
        <taxon>Eubacteriales</taxon>
        <taxon>Oscillospiraceae</taxon>
        <taxon>Anaerotruncus</taxon>
    </lineage>
</organism>